<evidence type="ECO:0000256" key="1">
    <source>
        <dbReference type="ARBA" id="ARBA00004167"/>
    </source>
</evidence>
<proteinExistence type="predicted"/>
<evidence type="ECO:0000256" key="4">
    <source>
        <dbReference type="ARBA" id="ARBA00023136"/>
    </source>
</evidence>
<geneLocation type="plasmid" evidence="8">
    <name>ppenp1</name>
</geneLocation>
<comment type="subcellular location">
    <subcellularLocation>
        <location evidence="1">Membrane</location>
        <topology evidence="1">Single-pass membrane protein</topology>
    </subcellularLocation>
</comment>
<dbReference type="Gene3D" id="3.10.450.230">
    <property type="entry name" value="VirB8 protein"/>
    <property type="match status" value="1"/>
</dbReference>
<dbReference type="AlphaFoldDB" id="A0A7D5HT56"/>
<sequence length="295" mass="32776">MDKRQKLPPESEKTSADDKALQRFLGTINSFVESHDDIQQILQASQSWADTEVERLEKAKTWAYRIAGGAVLFACGALWVAHEAIQTAMVPPPPPQVLVMNETTGAINPLMSLTEVKVKYEDALLRRALNTFSICRERYIRDMAESDYFCAASFMSPQLQSQWAKYWDTENPNGPLTVYGNRASVKVQIESISPRQNSQGIVDTAQIYFTRTVTENGTPTVTHWVADVSFKMVNLPKEEAQRRVNDIGLQITQYNTNQVLSAASPAARNQAPAPVTAAPRQGLTAPAYSPNQGRD</sequence>
<keyword evidence="4" id="KW-0472">Membrane</keyword>
<dbReference type="SUPFAM" id="SSF54427">
    <property type="entry name" value="NTF2-like"/>
    <property type="match status" value="1"/>
</dbReference>
<evidence type="ECO:0000313" key="8">
    <source>
        <dbReference type="Proteomes" id="UP000509568"/>
    </source>
</evidence>
<dbReference type="KEGG" id="pez:HWQ56_28795"/>
<evidence type="ECO:0000256" key="5">
    <source>
        <dbReference type="SAM" id="MobiDB-lite"/>
    </source>
</evidence>
<keyword evidence="2" id="KW-0812">Transmembrane</keyword>
<name>A0A7D5HT56_9PSED</name>
<evidence type="ECO:0000259" key="6">
    <source>
        <dbReference type="Pfam" id="PF04335"/>
    </source>
</evidence>
<dbReference type="CDD" id="cd16424">
    <property type="entry name" value="VirB8"/>
    <property type="match status" value="1"/>
</dbReference>
<evidence type="ECO:0000256" key="3">
    <source>
        <dbReference type="ARBA" id="ARBA00022989"/>
    </source>
</evidence>
<dbReference type="InterPro" id="IPR032710">
    <property type="entry name" value="NTF2-like_dom_sf"/>
</dbReference>
<dbReference type="Proteomes" id="UP000509568">
    <property type="component" value="Plasmid pPENP1"/>
</dbReference>
<protein>
    <submittedName>
        <fullName evidence="7">Type IV secretion system protein</fullName>
    </submittedName>
</protein>
<dbReference type="Pfam" id="PF04335">
    <property type="entry name" value="VirB8"/>
    <property type="match status" value="1"/>
</dbReference>
<feature type="compositionally biased region" description="Low complexity" evidence="5">
    <location>
        <begin position="263"/>
        <end position="274"/>
    </location>
</feature>
<feature type="region of interest" description="Disordered" evidence="5">
    <location>
        <begin position="263"/>
        <end position="295"/>
    </location>
</feature>
<keyword evidence="7" id="KW-0614">Plasmid</keyword>
<keyword evidence="3" id="KW-1133">Transmembrane helix</keyword>
<gene>
    <name evidence="7" type="ORF">HWQ56_28795</name>
</gene>
<evidence type="ECO:0000256" key="2">
    <source>
        <dbReference type="ARBA" id="ARBA00022692"/>
    </source>
</evidence>
<keyword evidence="8" id="KW-1185">Reference proteome</keyword>
<dbReference type="EMBL" id="CP056031">
    <property type="protein sequence ID" value="QKZ07828.1"/>
    <property type="molecule type" value="Genomic_DNA"/>
</dbReference>
<dbReference type="RefSeq" id="WP_176572507.1">
    <property type="nucleotide sequence ID" value="NZ_CP056031.1"/>
</dbReference>
<feature type="domain" description="Bacterial virulence protein VirB8" evidence="6">
    <location>
        <begin position="46"/>
        <end position="257"/>
    </location>
</feature>
<evidence type="ECO:0000313" key="7">
    <source>
        <dbReference type="EMBL" id="QKZ07828.1"/>
    </source>
</evidence>
<reference evidence="7 8" key="1">
    <citation type="submission" date="2020-06" db="EMBL/GenBank/DDBJ databases">
        <title>Pseudomonas eucalypticola sp. nov., an endophyte of Eucalyptus dunnii leaves with biocontrol ability of eucalyptus leaf blight.</title>
        <authorList>
            <person name="Liu Y."/>
            <person name="Song Z."/>
            <person name="Zeng H."/>
            <person name="Lu M."/>
            <person name="Wang X."/>
            <person name="Lian X."/>
            <person name="Zhang Q."/>
        </authorList>
    </citation>
    <scope>NUCLEOTIDE SEQUENCE [LARGE SCALE GENOMIC DNA]</scope>
    <source>
        <strain evidence="7 8">NP-1</strain>
        <plasmid evidence="8">ppenp1</plasmid>
    </source>
</reference>
<organism evidence="7 8">
    <name type="scientific">Pseudomonas eucalypticola</name>
    <dbReference type="NCBI Taxonomy" id="2599595"/>
    <lineage>
        <taxon>Bacteria</taxon>
        <taxon>Pseudomonadati</taxon>
        <taxon>Pseudomonadota</taxon>
        <taxon>Gammaproteobacteria</taxon>
        <taxon>Pseudomonadales</taxon>
        <taxon>Pseudomonadaceae</taxon>
        <taxon>Pseudomonas</taxon>
    </lineage>
</organism>
<accession>A0A7D5HT56</accession>
<dbReference type="InterPro" id="IPR007430">
    <property type="entry name" value="VirB8"/>
</dbReference>
<dbReference type="GO" id="GO:0016020">
    <property type="term" value="C:membrane"/>
    <property type="evidence" value="ECO:0007669"/>
    <property type="project" value="UniProtKB-SubCell"/>
</dbReference>